<keyword evidence="1" id="KW-0677">Repeat</keyword>
<dbReference type="InterPro" id="IPR050745">
    <property type="entry name" value="Multifunctional_regulatory"/>
</dbReference>
<dbReference type="PANTHER" id="PTHR24189:SF50">
    <property type="entry name" value="ANKYRIN REPEAT AND SOCS BOX PROTEIN 2"/>
    <property type="match status" value="1"/>
</dbReference>
<feature type="compositionally biased region" description="Polar residues" evidence="4">
    <location>
        <begin position="226"/>
        <end position="239"/>
    </location>
</feature>
<feature type="repeat" description="ANK" evidence="3">
    <location>
        <begin position="597"/>
        <end position="629"/>
    </location>
</feature>
<feature type="repeat" description="ANK" evidence="3">
    <location>
        <begin position="392"/>
        <end position="424"/>
    </location>
</feature>
<dbReference type="SMART" id="SM00248">
    <property type="entry name" value="ANK"/>
    <property type="match status" value="11"/>
</dbReference>
<proteinExistence type="predicted"/>
<keyword evidence="6" id="KW-1185">Reference proteome</keyword>
<evidence type="ECO:0000313" key="5">
    <source>
        <dbReference type="EMBL" id="OAQ68721.1"/>
    </source>
</evidence>
<dbReference type="Proteomes" id="UP000078397">
    <property type="component" value="Unassembled WGS sequence"/>
</dbReference>
<dbReference type="AlphaFoldDB" id="A0A179FUC7"/>
<dbReference type="Pfam" id="PF12796">
    <property type="entry name" value="Ank_2"/>
    <property type="match status" value="3"/>
</dbReference>
<feature type="compositionally biased region" description="Polar residues" evidence="4">
    <location>
        <begin position="209"/>
        <end position="218"/>
    </location>
</feature>
<evidence type="ECO:0000256" key="4">
    <source>
        <dbReference type="SAM" id="MobiDB-lite"/>
    </source>
</evidence>
<comment type="caution">
    <text evidence="5">The sequence shown here is derived from an EMBL/GenBank/DDBJ whole genome shotgun (WGS) entry which is preliminary data.</text>
</comment>
<name>A0A179FUC7_METCM</name>
<dbReference type="InterPro" id="IPR002110">
    <property type="entry name" value="Ankyrin_rpt"/>
</dbReference>
<dbReference type="PANTHER" id="PTHR24189">
    <property type="entry name" value="MYOTROPHIN"/>
    <property type="match status" value="1"/>
</dbReference>
<dbReference type="KEGG" id="pchm:VFPPC_04922"/>
<dbReference type="EMBL" id="LSBJ02000003">
    <property type="protein sequence ID" value="OAQ68721.1"/>
    <property type="molecule type" value="Genomic_DNA"/>
</dbReference>
<evidence type="ECO:0000313" key="6">
    <source>
        <dbReference type="Proteomes" id="UP000078397"/>
    </source>
</evidence>
<dbReference type="RefSeq" id="XP_018145571.1">
    <property type="nucleotide sequence ID" value="XM_018284185.1"/>
</dbReference>
<feature type="repeat" description="ANK" evidence="3">
    <location>
        <begin position="291"/>
        <end position="323"/>
    </location>
</feature>
<gene>
    <name evidence="5" type="ORF">VFPPC_04922</name>
</gene>
<organism evidence="5 6">
    <name type="scientific">Pochonia chlamydosporia 170</name>
    <dbReference type="NCBI Taxonomy" id="1380566"/>
    <lineage>
        <taxon>Eukaryota</taxon>
        <taxon>Fungi</taxon>
        <taxon>Dikarya</taxon>
        <taxon>Ascomycota</taxon>
        <taxon>Pezizomycotina</taxon>
        <taxon>Sordariomycetes</taxon>
        <taxon>Hypocreomycetidae</taxon>
        <taxon>Hypocreales</taxon>
        <taxon>Clavicipitaceae</taxon>
        <taxon>Pochonia</taxon>
    </lineage>
</organism>
<feature type="region of interest" description="Disordered" evidence="4">
    <location>
        <begin position="160"/>
        <end position="239"/>
    </location>
</feature>
<evidence type="ECO:0000256" key="3">
    <source>
        <dbReference type="PROSITE-ProRule" id="PRU00023"/>
    </source>
</evidence>
<dbReference type="PROSITE" id="PS50297">
    <property type="entry name" value="ANK_REP_REGION"/>
    <property type="match status" value="3"/>
</dbReference>
<dbReference type="InterPro" id="IPR036770">
    <property type="entry name" value="Ankyrin_rpt-contain_sf"/>
</dbReference>
<dbReference type="Gene3D" id="1.25.40.20">
    <property type="entry name" value="Ankyrin repeat-containing domain"/>
    <property type="match status" value="2"/>
</dbReference>
<sequence length="668" mass="70868">MDSFSPASLYSLCSAIKQHAVSSTTEVQSLLQSIRQSNEQTQQIASLSASFNATSVQLSHLEQALQGAAVISVRMQGVLTESLSSCNSVAARLHKQFMRLHIENTNQVNAGFVGVYLAAMTTYQQLFQCLSETLSINQMDGQDSQLNSFRAQELIQQAASTSQATSQTNSILLDDSTPQTNDPTLKNLPHRPKNQGLPQDEPPPYAPTDPSSSNSQYFPTPPQSEAGPSTAPQPQSSGFSFGKTLKAFAQSFMPKPDPFVNALCQAVTNGDIQQITGLLSQGINIDGRGEEGNTPLQCAIIANQEEAADVLLSAGANYTSSGGWGPSMPPMFQAAAAGRIGIAKLIMNKGVKATEESMVGQPYFVDVVGSNNLDGVRFLLDYGAKPNSANISGRPVIIQAVKQGNVELVNLLINFGAKVNASDITGSGILAVASEKDDLRMVQTLLDHGAKPDGTTVYGVTVLVDAITRRRLDLARLLLDNGAKGKKDDVSGQPIILFVIKDSKIKPEDKVDLVRRLLENGANPNAKDSTWDTPALCFALDSGIPELVELLLEHGAKTKAKTSSGEPVLIYAVDKGKMAEARMLLEHGADANGANKQGKTPLMQAVIKQDLELIKLLMEHGADVNAVGSVSIASFAGALRRADILDLLGLGGASGEAAPPEYQASTKS</sequence>
<dbReference type="GeneID" id="28848179"/>
<reference evidence="5 6" key="1">
    <citation type="journal article" date="2016" name="PLoS Pathog.">
        <title>Biosynthesis of antibiotic leucinostatins in bio-control fungus Purpureocillium lilacinum and their inhibition on phytophthora revealed by genome mining.</title>
        <authorList>
            <person name="Wang G."/>
            <person name="Liu Z."/>
            <person name="Lin R."/>
            <person name="Li E."/>
            <person name="Mao Z."/>
            <person name="Ling J."/>
            <person name="Yang Y."/>
            <person name="Yin W.B."/>
            <person name="Xie B."/>
        </authorList>
    </citation>
    <scope>NUCLEOTIDE SEQUENCE [LARGE SCALE GENOMIC DNA]</scope>
    <source>
        <strain evidence="5">170</strain>
    </source>
</reference>
<keyword evidence="2 3" id="KW-0040">ANK repeat</keyword>
<accession>A0A179FUC7</accession>
<dbReference type="OrthoDB" id="20872at2759"/>
<evidence type="ECO:0000256" key="1">
    <source>
        <dbReference type="ARBA" id="ARBA00022737"/>
    </source>
</evidence>
<dbReference type="PRINTS" id="PR01415">
    <property type="entry name" value="ANKYRIN"/>
</dbReference>
<dbReference type="STRING" id="1380566.A0A179FUC7"/>
<evidence type="ECO:0000256" key="2">
    <source>
        <dbReference type="ARBA" id="ARBA00023043"/>
    </source>
</evidence>
<feature type="repeat" description="ANK" evidence="3">
    <location>
        <begin position="564"/>
        <end position="596"/>
    </location>
</feature>
<dbReference type="SUPFAM" id="SSF48403">
    <property type="entry name" value="Ankyrin repeat"/>
    <property type="match status" value="1"/>
</dbReference>
<dbReference type="PROSITE" id="PS50088">
    <property type="entry name" value="ANK_REPEAT"/>
    <property type="match status" value="4"/>
</dbReference>
<protein>
    <submittedName>
        <fullName evidence="5">Ankyrin repeat protein</fullName>
    </submittedName>
</protein>